<feature type="transmembrane region" description="Helical" evidence="2">
    <location>
        <begin position="94"/>
        <end position="119"/>
    </location>
</feature>
<name>A0A8K0T887_9PEZI</name>
<reference evidence="3" key="1">
    <citation type="journal article" date="2021" name="Nat. Commun.">
        <title>Genetic determinants of endophytism in the Arabidopsis root mycobiome.</title>
        <authorList>
            <person name="Mesny F."/>
            <person name="Miyauchi S."/>
            <person name="Thiergart T."/>
            <person name="Pickel B."/>
            <person name="Atanasova L."/>
            <person name="Karlsson M."/>
            <person name="Huettel B."/>
            <person name="Barry K.W."/>
            <person name="Haridas S."/>
            <person name="Chen C."/>
            <person name="Bauer D."/>
            <person name="Andreopoulos W."/>
            <person name="Pangilinan J."/>
            <person name="LaButti K."/>
            <person name="Riley R."/>
            <person name="Lipzen A."/>
            <person name="Clum A."/>
            <person name="Drula E."/>
            <person name="Henrissat B."/>
            <person name="Kohler A."/>
            <person name="Grigoriev I.V."/>
            <person name="Martin F.M."/>
            <person name="Hacquard S."/>
        </authorList>
    </citation>
    <scope>NUCLEOTIDE SEQUENCE</scope>
    <source>
        <strain evidence="3">MPI-CAGE-AT-0016</strain>
    </source>
</reference>
<gene>
    <name evidence="3" type="ORF">B0T11DRAFT_300772</name>
</gene>
<organism evidence="3 4">
    <name type="scientific">Plectosphaerella cucumerina</name>
    <dbReference type="NCBI Taxonomy" id="40658"/>
    <lineage>
        <taxon>Eukaryota</taxon>
        <taxon>Fungi</taxon>
        <taxon>Dikarya</taxon>
        <taxon>Ascomycota</taxon>
        <taxon>Pezizomycotina</taxon>
        <taxon>Sordariomycetes</taxon>
        <taxon>Hypocreomycetidae</taxon>
        <taxon>Glomerellales</taxon>
        <taxon>Plectosphaerellaceae</taxon>
        <taxon>Plectosphaerella</taxon>
    </lineage>
</organism>
<keyword evidence="2" id="KW-0472">Membrane</keyword>
<protein>
    <submittedName>
        <fullName evidence="3">Uncharacterized protein</fullName>
    </submittedName>
</protein>
<feature type="transmembrane region" description="Helical" evidence="2">
    <location>
        <begin position="276"/>
        <end position="296"/>
    </location>
</feature>
<keyword evidence="2" id="KW-0812">Transmembrane</keyword>
<feature type="transmembrane region" description="Helical" evidence="2">
    <location>
        <begin position="140"/>
        <end position="161"/>
    </location>
</feature>
<feature type="transmembrane region" description="Helical" evidence="2">
    <location>
        <begin position="29"/>
        <end position="50"/>
    </location>
</feature>
<comment type="caution">
    <text evidence="3">The sequence shown here is derived from an EMBL/GenBank/DDBJ whole genome shotgun (WGS) entry which is preliminary data.</text>
</comment>
<dbReference type="OrthoDB" id="3357002at2759"/>
<evidence type="ECO:0000256" key="1">
    <source>
        <dbReference type="SAM" id="MobiDB-lite"/>
    </source>
</evidence>
<keyword evidence="2" id="KW-1133">Transmembrane helix</keyword>
<dbReference type="InterPro" id="IPR021460">
    <property type="entry name" value="DUF3112"/>
</dbReference>
<dbReference type="AlphaFoldDB" id="A0A8K0T887"/>
<evidence type="ECO:0000313" key="4">
    <source>
        <dbReference type="Proteomes" id="UP000813385"/>
    </source>
</evidence>
<dbReference type="Pfam" id="PF11309">
    <property type="entry name" value="DUF3112"/>
    <property type="match status" value="1"/>
</dbReference>
<feature type="transmembrane region" description="Helical" evidence="2">
    <location>
        <begin position="62"/>
        <end position="82"/>
    </location>
</feature>
<keyword evidence="4" id="KW-1185">Reference proteome</keyword>
<feature type="transmembrane region" description="Helical" evidence="2">
    <location>
        <begin position="238"/>
        <end position="256"/>
    </location>
</feature>
<dbReference type="PANTHER" id="PTHR35184:SF1">
    <property type="entry name" value="INTEGRAL MEMBRANE PROTEIN"/>
    <property type="match status" value="1"/>
</dbReference>
<feature type="transmembrane region" description="Helical" evidence="2">
    <location>
        <begin position="181"/>
        <end position="203"/>
    </location>
</feature>
<proteinExistence type="predicted"/>
<feature type="region of interest" description="Disordered" evidence="1">
    <location>
        <begin position="307"/>
        <end position="348"/>
    </location>
</feature>
<evidence type="ECO:0000313" key="3">
    <source>
        <dbReference type="EMBL" id="KAH7353670.1"/>
    </source>
</evidence>
<dbReference type="PANTHER" id="PTHR35184">
    <property type="entry name" value="YALI0C10208P"/>
    <property type="match status" value="1"/>
</dbReference>
<accession>A0A8K0T887</accession>
<dbReference type="EMBL" id="JAGPXD010000005">
    <property type="protein sequence ID" value="KAH7353670.1"/>
    <property type="molecule type" value="Genomic_DNA"/>
</dbReference>
<sequence>MSGTAPQSKPPYLAPVAMPGLVPTKSVDIPIASVLLVFFLGLLVSNILILRQNKRAKTPFAFTILLIVYSVLRTAGMSLRIAYASVTNDVNLTIAAMVLANAGGIVIFILNLLIMPRLVRSFWGAERTDAVAWRKKLSTLPFMIPIPLVPIFLLVVVNVVILSFFTNDPDVRRHCQTAQKVALVTFTVVAFVPVLPSLAIAIFGSSKAPRDLSGQHRRGIVGTILDPAPGFGSVRGNALLILFGSATVTLGSSIRASGLLLPPRMANDPAWYHKRAAYYIFTFAVEILVVLAYVVFRLDRRFQEPVAVQAKDKQPDSPTTYVPSREGSTLMGDKEERGSKPGDVAEAV</sequence>
<evidence type="ECO:0000256" key="2">
    <source>
        <dbReference type="SAM" id="Phobius"/>
    </source>
</evidence>
<dbReference type="Proteomes" id="UP000813385">
    <property type="component" value="Unassembled WGS sequence"/>
</dbReference>